<keyword evidence="3" id="KW-1185">Reference proteome</keyword>
<feature type="transmembrane region" description="Helical" evidence="1">
    <location>
        <begin position="186"/>
        <end position="205"/>
    </location>
</feature>
<evidence type="ECO:0000313" key="3">
    <source>
        <dbReference type="Proteomes" id="UP000029692"/>
    </source>
</evidence>
<dbReference type="Proteomes" id="UP000029692">
    <property type="component" value="Unassembled WGS sequence"/>
</dbReference>
<evidence type="ECO:0000313" key="2">
    <source>
        <dbReference type="EMBL" id="KGE73427.1"/>
    </source>
</evidence>
<keyword evidence="1" id="KW-1133">Transmembrane helix</keyword>
<sequence>MIVLLALFSITIVFYVLIPGYGALRVRRRWRLFRQAILSSRSFPLLSLEHLDTVEPGSRCRFFGRLEAIEGEGIIWLEGGQMRIPVVIEDTDIAVLSGHPLADGSPEEGSAPKSMSWSSISSLAEGSLFFVFGTLSIQKNGRLCFKNTPDNPMTVVLFEEEPQNFLYWSVWSARQRNEFWNKMTPASLLVGALLYLLLSLSLSGLQIQRFWLAVSLSGSLVPILPLFPPGLIFYFLYRRYWNQGRLLRAERDVIALPVVTFYPDFQTGSRGLRGMLESAGDDDFFRQLTGQGRMYRVRRITQEELPGLVEQGYQVRQSSIVVPESGGEDYWGLVFEPRDEDLRGHRHSDPMVERVCIPGKPLALLQGCQVAAERKETLGILYFLIGLALNEALVVWILWQTLKVLG</sequence>
<proteinExistence type="predicted"/>
<gene>
    <name evidence="2" type="ORF">DC28_03960</name>
</gene>
<evidence type="ECO:0000256" key="1">
    <source>
        <dbReference type="SAM" id="Phobius"/>
    </source>
</evidence>
<keyword evidence="1" id="KW-0812">Transmembrane</keyword>
<dbReference type="OrthoDB" id="358133at2"/>
<organism evidence="2 3">
    <name type="scientific">Spirochaeta lutea</name>
    <dbReference type="NCBI Taxonomy" id="1480694"/>
    <lineage>
        <taxon>Bacteria</taxon>
        <taxon>Pseudomonadati</taxon>
        <taxon>Spirochaetota</taxon>
        <taxon>Spirochaetia</taxon>
        <taxon>Spirochaetales</taxon>
        <taxon>Spirochaetaceae</taxon>
        <taxon>Spirochaeta</taxon>
    </lineage>
</organism>
<name>A0A098R3X2_9SPIO</name>
<dbReference type="EMBL" id="JNUP01000029">
    <property type="protein sequence ID" value="KGE73427.1"/>
    <property type="molecule type" value="Genomic_DNA"/>
</dbReference>
<feature type="transmembrane region" description="Helical" evidence="1">
    <location>
        <begin position="6"/>
        <end position="24"/>
    </location>
</feature>
<dbReference type="eggNOG" id="ENOG50346H5">
    <property type="taxonomic scope" value="Bacteria"/>
</dbReference>
<keyword evidence="1" id="KW-0472">Membrane</keyword>
<reference evidence="2 3" key="1">
    <citation type="submission" date="2014-05" db="EMBL/GenBank/DDBJ databases">
        <title>De novo Genome Sequence of Spirocheata sp.</title>
        <authorList>
            <person name="Shivani Y."/>
            <person name="Subhash Y."/>
            <person name="Tushar L."/>
            <person name="Sasikala C."/>
            <person name="Ramana C.V."/>
        </authorList>
    </citation>
    <scope>NUCLEOTIDE SEQUENCE [LARGE SCALE GENOMIC DNA]</scope>
    <source>
        <strain evidence="2 3">JC230</strain>
    </source>
</reference>
<comment type="caution">
    <text evidence="2">The sequence shown here is derived from an EMBL/GenBank/DDBJ whole genome shotgun (WGS) entry which is preliminary data.</text>
</comment>
<dbReference type="AlphaFoldDB" id="A0A098R3X2"/>
<dbReference type="RefSeq" id="WP_037546132.1">
    <property type="nucleotide sequence ID" value="NZ_JNUP01000029.1"/>
</dbReference>
<feature type="transmembrane region" description="Helical" evidence="1">
    <location>
        <begin position="380"/>
        <end position="399"/>
    </location>
</feature>
<protein>
    <submittedName>
        <fullName evidence="2">Uncharacterized protein</fullName>
    </submittedName>
</protein>
<accession>A0A098R3X2</accession>
<feature type="transmembrane region" description="Helical" evidence="1">
    <location>
        <begin position="211"/>
        <end position="237"/>
    </location>
</feature>